<protein>
    <recommendedName>
        <fullName evidence="5">V-type ATP synthase subunit C</fullName>
    </recommendedName>
</protein>
<dbReference type="GO" id="GO:0046961">
    <property type="term" value="F:proton-transporting ATPase activity, rotational mechanism"/>
    <property type="evidence" value="ECO:0007669"/>
    <property type="project" value="InterPro"/>
</dbReference>
<evidence type="ECO:0008006" key="5">
    <source>
        <dbReference type="Google" id="ProtNLM"/>
    </source>
</evidence>
<dbReference type="PANTHER" id="PTHR38682:SF1">
    <property type="entry name" value="V-TYPE ATP SYNTHASE SUBUNIT C"/>
    <property type="match status" value="1"/>
</dbReference>
<name>A0A7R7EQN3_9FIRM</name>
<dbReference type="KEGG" id="ahb:bsdtb5_42960"/>
<dbReference type="RefSeq" id="WP_271713993.1">
    <property type="nucleotide sequence ID" value="NZ_AP024169.1"/>
</dbReference>
<dbReference type="Proteomes" id="UP000595897">
    <property type="component" value="Chromosome"/>
</dbReference>
<dbReference type="InterPro" id="IPR002843">
    <property type="entry name" value="ATPase_V0-cplx_csu/dsu"/>
</dbReference>
<dbReference type="InterPro" id="IPR050873">
    <property type="entry name" value="V-ATPase_V0D/AC39_subunit"/>
</dbReference>
<dbReference type="InterPro" id="IPR044911">
    <property type="entry name" value="V-type_ATPase_csu/dsu_dom_3"/>
</dbReference>
<organism evidence="3 4">
    <name type="scientific">Anaeromicropila herbilytica</name>
    <dbReference type="NCBI Taxonomy" id="2785025"/>
    <lineage>
        <taxon>Bacteria</taxon>
        <taxon>Bacillati</taxon>
        <taxon>Bacillota</taxon>
        <taxon>Clostridia</taxon>
        <taxon>Lachnospirales</taxon>
        <taxon>Lachnospiraceae</taxon>
        <taxon>Anaeromicropila</taxon>
    </lineage>
</organism>
<evidence type="ECO:0000313" key="4">
    <source>
        <dbReference type="Proteomes" id="UP000595897"/>
    </source>
</evidence>
<keyword evidence="1" id="KW-0813">Transport</keyword>
<reference evidence="3 4" key="1">
    <citation type="submission" date="2020-11" db="EMBL/GenBank/DDBJ databases">
        <title>Draft genome sequencing of a Lachnospiraceae strain isolated from anoxic soil subjected to BSD treatment.</title>
        <authorList>
            <person name="Uek A."/>
            <person name="Tonouchi A."/>
        </authorList>
    </citation>
    <scope>NUCLEOTIDE SEQUENCE [LARGE SCALE GENOMIC DNA]</scope>
    <source>
        <strain evidence="3 4">TB5</strain>
    </source>
</reference>
<dbReference type="PANTHER" id="PTHR38682">
    <property type="entry name" value="V-TYPE ATP SYNTHASE SUBUNIT C"/>
    <property type="match status" value="1"/>
</dbReference>
<evidence type="ECO:0000256" key="2">
    <source>
        <dbReference type="ARBA" id="ARBA00023065"/>
    </source>
</evidence>
<dbReference type="Pfam" id="PF01992">
    <property type="entry name" value="vATP-synt_AC39"/>
    <property type="match status" value="1"/>
</dbReference>
<evidence type="ECO:0000256" key="1">
    <source>
        <dbReference type="ARBA" id="ARBA00022448"/>
    </source>
</evidence>
<sequence>MSGNLIKYSAITTKVRAMQSHLLTSDDFKKLSNMETTTEFIAYLKKHPGYASFFASFDEQRLHRGEIERILSDTIFFDYAKIYRFASLEQRKILDIYLSYFEIKVLKECLQYIFHKERISEPPRFKPHISSHFNLNVEALTDSKTMDEFISNLRNTEYHSLFLKLQNSSSKSLFDYQIQLDIYYFQKIWGIAKRKLRGTNSNVLSSLIGKEIDLLNILWVYRFKKYYKVNSTDINSCMIPIHYKLSKSDLTKLIETNSLDDFLKAFESTYYYKTNKLEEMSIEDLYYKILQKAYKTSKVKNPSSIAPIVYYLFLKSQQIDRLTTALECVRYNLEPNETLKYVLQ</sequence>
<dbReference type="InterPro" id="IPR036079">
    <property type="entry name" value="ATPase_csu/dsu_sf"/>
</dbReference>
<dbReference type="SUPFAM" id="SSF103486">
    <property type="entry name" value="V-type ATP synthase subunit C"/>
    <property type="match status" value="1"/>
</dbReference>
<keyword evidence="4" id="KW-1185">Reference proteome</keyword>
<accession>A0A7R7EQN3</accession>
<proteinExistence type="predicted"/>
<keyword evidence="2" id="KW-0406">Ion transport</keyword>
<dbReference type="EMBL" id="AP024169">
    <property type="protein sequence ID" value="BCN33001.1"/>
    <property type="molecule type" value="Genomic_DNA"/>
</dbReference>
<evidence type="ECO:0000313" key="3">
    <source>
        <dbReference type="EMBL" id="BCN33001.1"/>
    </source>
</evidence>
<dbReference type="AlphaFoldDB" id="A0A7R7EQN3"/>
<gene>
    <name evidence="3" type="ORF">bsdtb5_42960</name>
</gene>
<dbReference type="Gene3D" id="1.10.132.50">
    <property type="entry name" value="ATP synthase (C/AC39) subunit, domain 3"/>
    <property type="match status" value="3"/>
</dbReference>